<organism evidence="2 3">
    <name type="scientific">Gnomoniopsis smithogilvyi</name>
    <dbReference type="NCBI Taxonomy" id="1191159"/>
    <lineage>
        <taxon>Eukaryota</taxon>
        <taxon>Fungi</taxon>
        <taxon>Dikarya</taxon>
        <taxon>Ascomycota</taxon>
        <taxon>Pezizomycotina</taxon>
        <taxon>Sordariomycetes</taxon>
        <taxon>Sordariomycetidae</taxon>
        <taxon>Diaporthales</taxon>
        <taxon>Gnomoniaceae</taxon>
        <taxon>Gnomoniopsis</taxon>
    </lineage>
</organism>
<comment type="caution">
    <text evidence="2">The sequence shown here is derived from an EMBL/GenBank/DDBJ whole genome shotgun (WGS) entry which is preliminary data.</text>
</comment>
<feature type="compositionally biased region" description="Polar residues" evidence="1">
    <location>
        <begin position="417"/>
        <end position="434"/>
    </location>
</feature>
<keyword evidence="3" id="KW-1185">Reference proteome</keyword>
<name>A0A9W9CT64_9PEZI</name>
<dbReference type="OrthoDB" id="10544083at2759"/>
<sequence>MTLGTKRQADVEPQPSRPKKRQAAPPTARITRSSRKVNGDAVQLNPGLPMERRHRKKPVVSVPNQRECRIAEAPSQIDSPGEPVCLPAAMYIPATSKPVEQASAESASNVCALRNMPECRGICAPLLTGSDRKARRHPEVITTDAPRAANPGGPAPIAYMGGDIPIASTYPTDDPPDEDDSQAISLKRLRRTLSHSSLISPRSGPVQICSIACPSRPDDSESAGTSSSAVVTKTMILFTEDKVDWSRLDPEWLKGGDEMWRAASMSEPKPVVVEATHSVNLLEQEREPLSEKMNAQDHGDDVESHVVDIPVSRSTEDVVDESMNAPATGVDSEPVIAESGANALPVDSMKCSVSVQEIIKLPVLQPDATMSDLSTSVEYTNAPCPPESVDLFHHSDEPPPSGKGPEIDCIVERDTPRPSTATIPFKSISASPTADVSCPPKSPSKTAQQIANLHQEKQLKEKLIRLRKARLTAAHSCVQNVLVRSPDGSMSIITTQGTHGANYDMEEDRYSVEEYEEDSVCY</sequence>
<feature type="region of interest" description="Disordered" evidence="1">
    <location>
        <begin position="382"/>
        <end position="445"/>
    </location>
</feature>
<dbReference type="EMBL" id="JAPEVB010000005">
    <property type="protein sequence ID" value="KAJ4387091.1"/>
    <property type="molecule type" value="Genomic_DNA"/>
</dbReference>
<gene>
    <name evidence="2" type="ORF">N0V93_007678</name>
</gene>
<dbReference type="Proteomes" id="UP001140453">
    <property type="component" value="Unassembled WGS sequence"/>
</dbReference>
<accession>A0A9W9CT64</accession>
<feature type="region of interest" description="Disordered" evidence="1">
    <location>
        <begin position="1"/>
        <end position="65"/>
    </location>
</feature>
<dbReference type="AlphaFoldDB" id="A0A9W9CT64"/>
<evidence type="ECO:0000313" key="3">
    <source>
        <dbReference type="Proteomes" id="UP001140453"/>
    </source>
</evidence>
<evidence type="ECO:0000313" key="2">
    <source>
        <dbReference type="EMBL" id="KAJ4387091.1"/>
    </source>
</evidence>
<proteinExistence type="predicted"/>
<reference evidence="2" key="1">
    <citation type="submission" date="2022-10" db="EMBL/GenBank/DDBJ databases">
        <title>Tapping the CABI collections for fungal endophytes: first genome assemblies for Collariella, Neodidymelliopsis, Ascochyta clinopodiicola, Didymella pomorum, Didymosphaeria variabile, Neocosmospora piperis and Neocucurbitaria cava.</title>
        <authorList>
            <person name="Hill R."/>
        </authorList>
    </citation>
    <scope>NUCLEOTIDE SEQUENCE</scope>
    <source>
        <strain evidence="2">IMI 355082</strain>
    </source>
</reference>
<protein>
    <submittedName>
        <fullName evidence="2">Uncharacterized protein</fullName>
    </submittedName>
</protein>
<evidence type="ECO:0000256" key="1">
    <source>
        <dbReference type="SAM" id="MobiDB-lite"/>
    </source>
</evidence>